<name>A0ABR4HKY9_9EURO</name>
<keyword evidence="2" id="KW-1185">Reference proteome</keyword>
<sequence>MSNEMVPLIEQGSAPGYNVPFQVTIDAGAATSGMINFSVNALARISHAGIDHFAFGLCVLVGNTISCSAVGLERFYTAIKTAPVHAGFQKVLWFGFGHKSPLQILTGTDSGSKFAALSACLAEVYSANMAGSIMLEFTRKAMGQVSESQQTALPSQLQMTLLVEKCAGIFSASSFPLWAEQYMAFDREALVGQHAWRHGANRTRHTRGVASASDIANALHAIMDLRRGPTRHLTFIGVADSALVAAIGTWLLDLNVILYTSEQQRDEDVWFQNFADHEEPHLTVIYSRQAGGSALVQRDHTIQMPNATALFKSHAELQPSHDYVNMNMLLSRKPSFGSALGSAARIFSALKHADPDVPLMWLRACTTYFPASHGVDFVHFAQSRFPELASDACLAFQHSLSNLAGFCSCKTCCPTQRPGDNTISRQGHSSPWRCLVALTVAVIRLIRGLSGINPIDGLYPSRKGMECLQAPADASGAGHGISGSARNASPLRFAEYVFRGEPFADEPEKPGTSAISRDGICFYLDILKNPLSEDPMALCWVNVLPGHIQFEGRLYNRVGEKTTDLSNKGLLQKRPSVCVPPKVFSILERCAGGTVMLNVTDSATRDRRPTLEVFFGILQNDKHHDVVGPWRVVHNISRSLGLIKCRNDGCVESEMVRDDLAKAIQDTAAQAQTIKIGNSKVSLFEDNPVSRLLVTYNCWEPLIQREECLACSVGAGYQTSSPINSNINDGDLIHQFFEWKIINTRLAERQVKWEHAREVIVENKWSIKDLYKIEDYKSIMYDRAIQAKISDSLARRFREELQAFKLVYQWLRATDFIAA</sequence>
<evidence type="ECO:0000313" key="1">
    <source>
        <dbReference type="EMBL" id="KAL2815412.1"/>
    </source>
</evidence>
<accession>A0ABR4HKY9</accession>
<protein>
    <submittedName>
        <fullName evidence="1">Uncharacterized protein</fullName>
    </submittedName>
</protein>
<organism evidence="1 2">
    <name type="scientific">Aspergillus cavernicola</name>
    <dbReference type="NCBI Taxonomy" id="176166"/>
    <lineage>
        <taxon>Eukaryota</taxon>
        <taxon>Fungi</taxon>
        <taxon>Dikarya</taxon>
        <taxon>Ascomycota</taxon>
        <taxon>Pezizomycotina</taxon>
        <taxon>Eurotiomycetes</taxon>
        <taxon>Eurotiomycetidae</taxon>
        <taxon>Eurotiales</taxon>
        <taxon>Aspergillaceae</taxon>
        <taxon>Aspergillus</taxon>
        <taxon>Aspergillus subgen. Nidulantes</taxon>
    </lineage>
</organism>
<evidence type="ECO:0000313" key="2">
    <source>
        <dbReference type="Proteomes" id="UP001610335"/>
    </source>
</evidence>
<comment type="caution">
    <text evidence="1">The sequence shown here is derived from an EMBL/GenBank/DDBJ whole genome shotgun (WGS) entry which is preliminary data.</text>
</comment>
<proteinExistence type="predicted"/>
<reference evidence="1 2" key="1">
    <citation type="submission" date="2024-07" db="EMBL/GenBank/DDBJ databases">
        <title>Section-level genome sequencing and comparative genomics of Aspergillus sections Usti and Cavernicolus.</title>
        <authorList>
            <consortium name="Lawrence Berkeley National Laboratory"/>
            <person name="Nybo J.L."/>
            <person name="Vesth T.C."/>
            <person name="Theobald S."/>
            <person name="Frisvad J.C."/>
            <person name="Larsen T.O."/>
            <person name="Kjaerboelling I."/>
            <person name="Rothschild-Mancinelli K."/>
            <person name="Lyhne E.K."/>
            <person name="Kogle M.E."/>
            <person name="Barry K."/>
            <person name="Clum A."/>
            <person name="Na H."/>
            <person name="Ledsgaard L."/>
            <person name="Lin J."/>
            <person name="Lipzen A."/>
            <person name="Kuo A."/>
            <person name="Riley R."/>
            <person name="Mondo S."/>
            <person name="LaButti K."/>
            <person name="Haridas S."/>
            <person name="Pangalinan J."/>
            <person name="Salamov A.A."/>
            <person name="Simmons B.A."/>
            <person name="Magnuson J.K."/>
            <person name="Chen J."/>
            <person name="Drula E."/>
            <person name="Henrissat B."/>
            <person name="Wiebenga A."/>
            <person name="Lubbers R.J."/>
            <person name="Gomes A.C."/>
            <person name="Makela M.R."/>
            <person name="Stajich J."/>
            <person name="Grigoriev I.V."/>
            <person name="Mortensen U.H."/>
            <person name="De vries R.P."/>
            <person name="Baker S.E."/>
            <person name="Andersen M.R."/>
        </authorList>
    </citation>
    <scope>NUCLEOTIDE SEQUENCE [LARGE SCALE GENOMIC DNA]</scope>
    <source>
        <strain evidence="1 2">CBS 600.67</strain>
    </source>
</reference>
<gene>
    <name evidence="1" type="ORF">BDW59DRAFT_166818</name>
</gene>
<dbReference type="EMBL" id="JBFXLS010000113">
    <property type="protein sequence ID" value="KAL2815412.1"/>
    <property type="molecule type" value="Genomic_DNA"/>
</dbReference>
<dbReference type="Proteomes" id="UP001610335">
    <property type="component" value="Unassembled WGS sequence"/>
</dbReference>